<dbReference type="OMA" id="RTSHFEK"/>
<dbReference type="STRING" id="742152.A0A2H3J2Z4"/>
<name>A0A2H3J2Z4_WOLCO</name>
<dbReference type="GO" id="GO:0005789">
    <property type="term" value="C:endoplasmic reticulum membrane"/>
    <property type="evidence" value="ECO:0007669"/>
    <property type="project" value="UniProtKB-SubCell"/>
</dbReference>
<dbReference type="Proteomes" id="UP000218811">
    <property type="component" value="Unassembled WGS sequence"/>
</dbReference>
<dbReference type="InterPro" id="IPR051371">
    <property type="entry name" value="Ras_palmitoyltransferase"/>
</dbReference>
<keyword evidence="10" id="KW-1185">Reference proteome</keyword>
<gene>
    <name evidence="9" type="ORF">WOLCODRAFT_63075</name>
</gene>
<evidence type="ECO:0000256" key="3">
    <source>
        <dbReference type="ARBA" id="ARBA00011396"/>
    </source>
</evidence>
<dbReference type="PANTHER" id="PTHR13254:SF0">
    <property type="entry name" value="GOLGIN SUBFAMILY A MEMBER 7_ERF4 DOMAIN-CONTAINING PROTEIN"/>
    <property type="match status" value="1"/>
</dbReference>
<feature type="non-terminal residue" evidence="9">
    <location>
        <position position="1"/>
    </location>
</feature>
<accession>A0A2H3J2Z4</accession>
<feature type="region of interest" description="Disordered" evidence="7">
    <location>
        <begin position="1"/>
        <end position="20"/>
    </location>
</feature>
<keyword evidence="5" id="KW-0256">Endoplasmic reticulum</keyword>
<comment type="similarity">
    <text evidence="2">Belongs to the ERF4 family.</text>
</comment>
<evidence type="ECO:0000256" key="7">
    <source>
        <dbReference type="SAM" id="MobiDB-lite"/>
    </source>
</evidence>
<proteinExistence type="inferred from homology"/>
<dbReference type="GO" id="GO:0031211">
    <property type="term" value="C:endoplasmic reticulum palmitoyltransferase complex"/>
    <property type="evidence" value="ECO:0007669"/>
    <property type="project" value="TreeGrafter"/>
</dbReference>
<evidence type="ECO:0000256" key="5">
    <source>
        <dbReference type="ARBA" id="ARBA00022824"/>
    </source>
</evidence>
<evidence type="ECO:0000313" key="10">
    <source>
        <dbReference type="Proteomes" id="UP000218811"/>
    </source>
</evidence>
<evidence type="ECO:0000256" key="1">
    <source>
        <dbReference type="ARBA" id="ARBA00004406"/>
    </source>
</evidence>
<evidence type="ECO:0000256" key="6">
    <source>
        <dbReference type="ARBA" id="ARBA00023136"/>
    </source>
</evidence>
<dbReference type="InterPro" id="IPR019383">
    <property type="entry name" value="Golgin_A_7/ERF4"/>
</dbReference>
<feature type="domain" description="Golgin subfamily A member 7/ERF4" evidence="8">
    <location>
        <begin position="41"/>
        <end position="153"/>
    </location>
</feature>
<organism evidence="9 10">
    <name type="scientific">Wolfiporia cocos (strain MD-104)</name>
    <name type="common">Brown rot fungus</name>
    <dbReference type="NCBI Taxonomy" id="742152"/>
    <lineage>
        <taxon>Eukaryota</taxon>
        <taxon>Fungi</taxon>
        <taxon>Dikarya</taxon>
        <taxon>Basidiomycota</taxon>
        <taxon>Agaricomycotina</taxon>
        <taxon>Agaricomycetes</taxon>
        <taxon>Polyporales</taxon>
        <taxon>Phaeolaceae</taxon>
        <taxon>Wolfiporia</taxon>
    </lineage>
</organism>
<keyword evidence="6" id="KW-0472">Membrane</keyword>
<dbReference type="EMBL" id="KB467831">
    <property type="protein sequence ID" value="PCH33109.1"/>
    <property type="molecule type" value="Genomic_DNA"/>
</dbReference>
<dbReference type="OrthoDB" id="2190159at2759"/>
<protein>
    <recommendedName>
        <fullName evidence="4">Ras modification protein ERF4</fullName>
    </recommendedName>
</protein>
<dbReference type="AlphaFoldDB" id="A0A2H3J2Z4"/>
<evidence type="ECO:0000313" key="9">
    <source>
        <dbReference type="EMBL" id="PCH33109.1"/>
    </source>
</evidence>
<evidence type="ECO:0000256" key="2">
    <source>
        <dbReference type="ARBA" id="ARBA00007732"/>
    </source>
</evidence>
<comment type="subcellular location">
    <subcellularLocation>
        <location evidence="1">Endoplasmic reticulum membrane</location>
        <topology evidence="1">Peripheral membrane protein</topology>
    </subcellularLocation>
</comment>
<evidence type="ECO:0000256" key="4">
    <source>
        <dbReference type="ARBA" id="ARBA00018463"/>
    </source>
</evidence>
<dbReference type="GO" id="GO:0006612">
    <property type="term" value="P:protein targeting to membrane"/>
    <property type="evidence" value="ECO:0007669"/>
    <property type="project" value="TreeGrafter"/>
</dbReference>
<reference evidence="9 10" key="1">
    <citation type="journal article" date="2012" name="Science">
        <title>The Paleozoic origin of enzymatic lignin decomposition reconstructed from 31 fungal genomes.</title>
        <authorList>
            <person name="Floudas D."/>
            <person name="Binder M."/>
            <person name="Riley R."/>
            <person name="Barry K."/>
            <person name="Blanchette R.A."/>
            <person name="Henrissat B."/>
            <person name="Martinez A.T."/>
            <person name="Otillar R."/>
            <person name="Spatafora J.W."/>
            <person name="Yadav J.S."/>
            <person name="Aerts A."/>
            <person name="Benoit I."/>
            <person name="Boyd A."/>
            <person name="Carlson A."/>
            <person name="Copeland A."/>
            <person name="Coutinho P.M."/>
            <person name="de Vries R.P."/>
            <person name="Ferreira P."/>
            <person name="Findley K."/>
            <person name="Foster B."/>
            <person name="Gaskell J."/>
            <person name="Glotzer D."/>
            <person name="Gorecki P."/>
            <person name="Heitman J."/>
            <person name="Hesse C."/>
            <person name="Hori C."/>
            <person name="Igarashi K."/>
            <person name="Jurgens J.A."/>
            <person name="Kallen N."/>
            <person name="Kersten P."/>
            <person name="Kohler A."/>
            <person name="Kuees U."/>
            <person name="Kumar T.K.A."/>
            <person name="Kuo A."/>
            <person name="LaButti K."/>
            <person name="Larrondo L.F."/>
            <person name="Lindquist E."/>
            <person name="Ling A."/>
            <person name="Lombard V."/>
            <person name="Lucas S."/>
            <person name="Lundell T."/>
            <person name="Martin R."/>
            <person name="McLaughlin D.J."/>
            <person name="Morgenstern I."/>
            <person name="Morin E."/>
            <person name="Murat C."/>
            <person name="Nagy L.G."/>
            <person name="Nolan M."/>
            <person name="Ohm R.A."/>
            <person name="Patyshakuliyeva A."/>
            <person name="Rokas A."/>
            <person name="Ruiz-Duenas F.J."/>
            <person name="Sabat G."/>
            <person name="Salamov A."/>
            <person name="Samejima M."/>
            <person name="Schmutz J."/>
            <person name="Slot J.C."/>
            <person name="St John F."/>
            <person name="Stenlid J."/>
            <person name="Sun H."/>
            <person name="Sun S."/>
            <person name="Syed K."/>
            <person name="Tsang A."/>
            <person name="Wiebenga A."/>
            <person name="Young D."/>
            <person name="Pisabarro A."/>
            <person name="Eastwood D.C."/>
            <person name="Martin F."/>
            <person name="Cullen D."/>
            <person name="Grigoriev I.V."/>
            <person name="Hibbett D.S."/>
        </authorList>
    </citation>
    <scope>NUCLEOTIDE SEQUENCE [LARGE SCALE GENOMIC DNA]</scope>
    <source>
        <strain evidence="9 10">MD-104</strain>
    </source>
</reference>
<dbReference type="Pfam" id="PF10256">
    <property type="entry name" value="Erf4"/>
    <property type="match status" value="1"/>
</dbReference>
<dbReference type="PANTHER" id="PTHR13254">
    <property type="entry name" value="GOLGI AUTOANTIGEN, GOLGIN SUBFAMILY A, 7"/>
    <property type="match status" value="1"/>
</dbReference>
<comment type="subunit">
    <text evidence="3">Interacts with ERF2.</text>
</comment>
<evidence type="ECO:0000259" key="8">
    <source>
        <dbReference type="Pfam" id="PF10256"/>
    </source>
</evidence>
<sequence length="219" mass="25113">SRRRSRPLIPHSSYYFGPPPPDAAYGSSPVGQIGKHHPREIVRIERDYSGGELPQFASSYPLEFEGRLTPTQFLETINSINELLISAYDLNHSLVDNALAFFTLQLSRLIAASHYDKEMRRLQQLIEDTNVRLFNPAGLHIRWPRKVAFMFLEIEYYVRVSVPAFMSFSDAPLVTLCLYPRLDLMFLSSFIAHTLDFRHITLHVQHTFIAGISAQHHSS</sequence>